<dbReference type="Pfam" id="PF22640">
    <property type="entry name" value="ManC_GMP_beta-helix"/>
    <property type="match status" value="1"/>
</dbReference>
<dbReference type="Proteomes" id="UP000245790">
    <property type="component" value="Unassembled WGS sequence"/>
</dbReference>
<dbReference type="PANTHER" id="PTHR46390">
    <property type="entry name" value="MANNOSE-1-PHOSPHATE GUANYLYLTRANSFERASE"/>
    <property type="match status" value="1"/>
</dbReference>
<dbReference type="InterPro" id="IPR014710">
    <property type="entry name" value="RmlC-like_jellyroll"/>
</dbReference>
<keyword evidence="6" id="KW-0342">GTP-binding</keyword>
<keyword evidence="5" id="KW-0547">Nucleotide-binding</keyword>
<evidence type="ECO:0000313" key="12">
    <source>
        <dbReference type="EMBL" id="PWK50861.1"/>
    </source>
</evidence>
<evidence type="ECO:0000313" key="13">
    <source>
        <dbReference type="Proteomes" id="UP000245790"/>
    </source>
</evidence>
<feature type="domain" description="Mannose-6-phosphate isomerase type II C-terminal" evidence="10">
    <location>
        <begin position="337"/>
        <end position="451"/>
    </location>
</feature>
<dbReference type="GO" id="GO:0009298">
    <property type="term" value="P:GDP-mannose biosynthetic process"/>
    <property type="evidence" value="ECO:0007669"/>
    <property type="project" value="UniProtKB-UniPathway"/>
</dbReference>
<name>A0A316FQ02_9GAMM</name>
<feature type="domain" description="Nucleotidyl transferase" evidence="9">
    <location>
        <begin position="8"/>
        <end position="267"/>
    </location>
</feature>
<dbReference type="CDD" id="cd02213">
    <property type="entry name" value="cupin_PMI_typeII_C"/>
    <property type="match status" value="1"/>
</dbReference>
<dbReference type="Gene3D" id="2.60.120.10">
    <property type="entry name" value="Jelly Rolls"/>
    <property type="match status" value="1"/>
</dbReference>
<dbReference type="InterPro" id="IPR006375">
    <property type="entry name" value="Man1P_GuaTrfase/Man6P_Isoase"/>
</dbReference>
<dbReference type="EMBL" id="QGGU01000006">
    <property type="protein sequence ID" value="PWK50861.1"/>
    <property type="molecule type" value="Genomic_DNA"/>
</dbReference>
<dbReference type="InterPro" id="IPR029044">
    <property type="entry name" value="Nucleotide-diphossugar_trans"/>
</dbReference>
<feature type="domain" description="MannoseP isomerase/GMP-like beta-helix" evidence="11">
    <location>
        <begin position="280"/>
        <end position="333"/>
    </location>
</feature>
<evidence type="ECO:0000256" key="8">
    <source>
        <dbReference type="RuleBase" id="RU004190"/>
    </source>
</evidence>
<dbReference type="PANTHER" id="PTHR46390:SF1">
    <property type="entry name" value="MANNOSE-1-PHOSPHATE GUANYLYLTRANSFERASE"/>
    <property type="match status" value="1"/>
</dbReference>
<dbReference type="GO" id="GO:0016853">
    <property type="term" value="F:isomerase activity"/>
    <property type="evidence" value="ECO:0007669"/>
    <property type="project" value="UniProtKB-KW"/>
</dbReference>
<proteinExistence type="inferred from homology"/>
<comment type="pathway">
    <text evidence="1">Nucleotide-sugar biosynthesis; GDP-alpha-D-mannose biosynthesis; GDP-alpha-D-mannose from alpha-D-mannose 1-phosphate (GTP route): step 1/1.</text>
</comment>
<organism evidence="12 13">
    <name type="scientific">Pleionea mediterranea</name>
    <dbReference type="NCBI Taxonomy" id="523701"/>
    <lineage>
        <taxon>Bacteria</taxon>
        <taxon>Pseudomonadati</taxon>
        <taxon>Pseudomonadota</taxon>
        <taxon>Gammaproteobacteria</taxon>
        <taxon>Oceanospirillales</taxon>
        <taxon>Pleioneaceae</taxon>
        <taxon>Pleionea</taxon>
    </lineage>
</organism>
<evidence type="ECO:0000256" key="4">
    <source>
        <dbReference type="ARBA" id="ARBA00022695"/>
    </source>
</evidence>
<protein>
    <recommendedName>
        <fullName evidence="3">mannose-1-phosphate guanylyltransferase</fullName>
        <ecNumber evidence="3">2.7.7.13</ecNumber>
    </recommendedName>
</protein>
<dbReference type="EC" id="2.7.7.13" evidence="3"/>
<gene>
    <name evidence="12" type="ORF">C8D97_106149</name>
</gene>
<dbReference type="GO" id="GO:0005525">
    <property type="term" value="F:GTP binding"/>
    <property type="evidence" value="ECO:0007669"/>
    <property type="project" value="UniProtKB-KW"/>
</dbReference>
<dbReference type="UniPathway" id="UPA00126">
    <property type="reaction ID" value="UER00930"/>
</dbReference>
<reference evidence="12 13" key="1">
    <citation type="submission" date="2018-05" db="EMBL/GenBank/DDBJ databases">
        <title>Genomic Encyclopedia of Type Strains, Phase IV (KMG-IV): sequencing the most valuable type-strain genomes for metagenomic binning, comparative biology and taxonomic classification.</title>
        <authorList>
            <person name="Goeker M."/>
        </authorList>
    </citation>
    <scope>NUCLEOTIDE SEQUENCE [LARGE SCALE GENOMIC DNA]</scope>
    <source>
        <strain evidence="12 13">DSM 25350</strain>
    </source>
</reference>
<evidence type="ECO:0000256" key="3">
    <source>
        <dbReference type="ARBA" id="ARBA00012387"/>
    </source>
</evidence>
<keyword evidence="13" id="KW-1185">Reference proteome</keyword>
<dbReference type="FunFam" id="2.60.120.10:FF:000032">
    <property type="entry name" value="Mannose-1-phosphate guanylyltransferase/mannose-6-phosphate isomerase"/>
    <property type="match status" value="1"/>
</dbReference>
<dbReference type="Pfam" id="PF01050">
    <property type="entry name" value="MannoseP_isomer"/>
    <property type="match status" value="1"/>
</dbReference>
<dbReference type="AlphaFoldDB" id="A0A316FQ02"/>
<evidence type="ECO:0000256" key="7">
    <source>
        <dbReference type="ARBA" id="ARBA00047343"/>
    </source>
</evidence>
<dbReference type="InterPro" id="IPR051161">
    <property type="entry name" value="Mannose-6P_isomerase_type2"/>
</dbReference>
<dbReference type="NCBIfam" id="TIGR01479">
    <property type="entry name" value="GMP_PMI"/>
    <property type="match status" value="1"/>
</dbReference>
<dbReference type="Gene3D" id="3.90.550.10">
    <property type="entry name" value="Spore Coat Polysaccharide Biosynthesis Protein SpsA, Chain A"/>
    <property type="match status" value="1"/>
</dbReference>
<keyword evidence="4 12" id="KW-0548">Nucleotidyltransferase</keyword>
<dbReference type="SUPFAM" id="SSF53448">
    <property type="entry name" value="Nucleotide-diphospho-sugar transferases"/>
    <property type="match status" value="1"/>
</dbReference>
<keyword evidence="12" id="KW-0808">Transferase</keyword>
<dbReference type="InterPro" id="IPR054566">
    <property type="entry name" value="ManC/GMP-like_b-helix"/>
</dbReference>
<comment type="caution">
    <text evidence="12">The sequence shown here is derived from an EMBL/GenBank/DDBJ whole genome shotgun (WGS) entry which is preliminary data.</text>
</comment>
<dbReference type="InterPro" id="IPR011051">
    <property type="entry name" value="RmlC_Cupin_sf"/>
</dbReference>
<comment type="similarity">
    <text evidence="2 8">Belongs to the mannose-6-phosphate isomerase type 2 family.</text>
</comment>
<dbReference type="SUPFAM" id="SSF51182">
    <property type="entry name" value="RmlC-like cupins"/>
    <property type="match status" value="1"/>
</dbReference>
<accession>A0A316FQ02</accession>
<evidence type="ECO:0000256" key="5">
    <source>
        <dbReference type="ARBA" id="ARBA00022741"/>
    </source>
</evidence>
<evidence type="ECO:0000259" key="9">
    <source>
        <dbReference type="Pfam" id="PF00483"/>
    </source>
</evidence>
<comment type="catalytic activity">
    <reaction evidence="7">
        <text>alpha-D-mannose 1-phosphate + GTP + H(+) = GDP-alpha-D-mannose + diphosphate</text>
        <dbReference type="Rhea" id="RHEA:15229"/>
        <dbReference type="ChEBI" id="CHEBI:15378"/>
        <dbReference type="ChEBI" id="CHEBI:33019"/>
        <dbReference type="ChEBI" id="CHEBI:37565"/>
        <dbReference type="ChEBI" id="CHEBI:57527"/>
        <dbReference type="ChEBI" id="CHEBI:58409"/>
        <dbReference type="EC" id="2.7.7.13"/>
    </reaction>
</comment>
<sequence length="462" mass="51282">MQLTGKVSLFQQTLQRCGLLSKNKSGFDVQPPVVVSNEQYRFLIAQQALEVGQPLTTIILESSTKNTAPALTLAAEYIKQHYDNALMLVLPADHAIELPLEFVSSTLHLCQALKAHRSIGIFGVTPDFAHTGYGYIEMGKKQDNGINQVSSFTEKPKRAVAEAYLAAGNYFWNSGMFIVQSYLWLEALVELNVDIHKACHKAMENSSQDLEFVRVDAEAFESSPSESIDYAVIEKIPSLKNLNISVDMVPLNCEWTDLGAWTSVSDQLKPDENGNVAIGDVIQEQSTNTFVMSQQRLVATLGVNDLVVVETPDAVLVANKSKVQNVKQIVAQLKKSGRSEHQVHRRVYRPWGNYEIVDVGEGYKVKRIEVNPEASLSLQLHHQRAEHWIVVTGAAEVSCDDKTFLLSENQSTYIPIGSKHRLSNPGKLPLELIEVQSGSYLGEDDIERLDDIYGRKGDTVIG</sequence>
<dbReference type="Pfam" id="PF00483">
    <property type="entry name" value="NTP_transferase"/>
    <property type="match status" value="1"/>
</dbReference>
<evidence type="ECO:0000256" key="2">
    <source>
        <dbReference type="ARBA" id="ARBA00006115"/>
    </source>
</evidence>
<evidence type="ECO:0000256" key="1">
    <source>
        <dbReference type="ARBA" id="ARBA00004823"/>
    </source>
</evidence>
<evidence type="ECO:0000259" key="10">
    <source>
        <dbReference type="Pfam" id="PF01050"/>
    </source>
</evidence>
<evidence type="ECO:0000259" key="11">
    <source>
        <dbReference type="Pfam" id="PF22640"/>
    </source>
</evidence>
<dbReference type="GO" id="GO:0004475">
    <property type="term" value="F:mannose-1-phosphate guanylyltransferase (GTP) activity"/>
    <property type="evidence" value="ECO:0007669"/>
    <property type="project" value="UniProtKB-EC"/>
</dbReference>
<evidence type="ECO:0000256" key="6">
    <source>
        <dbReference type="ARBA" id="ARBA00023134"/>
    </source>
</evidence>
<dbReference type="InterPro" id="IPR001538">
    <property type="entry name" value="Man6P_isomerase-2_C"/>
</dbReference>
<dbReference type="InterPro" id="IPR005835">
    <property type="entry name" value="NTP_transferase_dom"/>
</dbReference>
<keyword evidence="12" id="KW-0413">Isomerase</keyword>
<dbReference type="GO" id="GO:0000271">
    <property type="term" value="P:polysaccharide biosynthetic process"/>
    <property type="evidence" value="ECO:0007669"/>
    <property type="project" value="InterPro"/>
</dbReference>